<proteinExistence type="predicted"/>
<keyword evidence="4 6" id="KW-1133">Transmembrane helix</keyword>
<evidence type="ECO:0000256" key="2">
    <source>
        <dbReference type="ARBA" id="ARBA00022475"/>
    </source>
</evidence>
<evidence type="ECO:0000256" key="1">
    <source>
        <dbReference type="ARBA" id="ARBA00004651"/>
    </source>
</evidence>
<accession>A0A916ZSM9</accession>
<dbReference type="Proteomes" id="UP000644699">
    <property type="component" value="Unassembled WGS sequence"/>
</dbReference>
<comment type="subcellular location">
    <subcellularLocation>
        <location evidence="1">Cell membrane</location>
        <topology evidence="1">Multi-pass membrane protein</topology>
    </subcellularLocation>
</comment>
<feature type="transmembrane region" description="Helical" evidence="6">
    <location>
        <begin position="115"/>
        <end position="137"/>
    </location>
</feature>
<keyword evidence="8" id="KW-1185">Reference proteome</keyword>
<keyword evidence="3 6" id="KW-0812">Transmembrane</keyword>
<dbReference type="PANTHER" id="PTHR30250">
    <property type="entry name" value="PST FAMILY PREDICTED COLANIC ACID TRANSPORTER"/>
    <property type="match status" value="1"/>
</dbReference>
<feature type="transmembrane region" description="Helical" evidence="6">
    <location>
        <begin position="44"/>
        <end position="71"/>
    </location>
</feature>
<reference evidence="7" key="1">
    <citation type="journal article" date="2014" name="Int. J. Syst. Evol. Microbiol.">
        <title>Complete genome sequence of Corynebacterium casei LMG S-19264T (=DSM 44701T), isolated from a smear-ripened cheese.</title>
        <authorList>
            <consortium name="US DOE Joint Genome Institute (JGI-PGF)"/>
            <person name="Walter F."/>
            <person name="Albersmeier A."/>
            <person name="Kalinowski J."/>
            <person name="Ruckert C."/>
        </authorList>
    </citation>
    <scope>NUCLEOTIDE SEQUENCE</scope>
    <source>
        <strain evidence="7">CGMCC 1.15367</strain>
    </source>
</reference>
<dbReference type="PANTHER" id="PTHR30250:SF11">
    <property type="entry name" value="O-ANTIGEN TRANSPORTER-RELATED"/>
    <property type="match status" value="1"/>
</dbReference>
<evidence type="ECO:0000313" key="8">
    <source>
        <dbReference type="Proteomes" id="UP000644699"/>
    </source>
</evidence>
<evidence type="ECO:0000256" key="5">
    <source>
        <dbReference type="ARBA" id="ARBA00023136"/>
    </source>
</evidence>
<feature type="transmembrane region" description="Helical" evidence="6">
    <location>
        <begin position="149"/>
        <end position="169"/>
    </location>
</feature>
<sequence length="431" mass="45326">MRAAPAALLRRGALMLSGEMLQSAFHFALNIVLIHQLAPTDYGIFAIVMLMGGLALTYMRSLAGLPANLLIPAHAGRRRALPFEVTFGTVAALSALAMGLATAALLALWLRSDSLVAGGAFVALWALRSYLRSLAFAKGRQGEASLGDLTFALTGALLVAGFALGWRGADPLNSVFMLLAAANGAGILMALGLARRWPRLTLRRSMRRRYGTIGRQVLWSVLGTTTTNIQGQGQVMLIAACAGPAAYAPLAAMTVMFAPLRMLTAAIGNMVQPELARLWQAGATEAALRIARRWTLGVALVGILYGAVVVTLVPFLRFPVFDGQPVLLIGLLTFATALPPLFYLMPRLLLEVRRSFRLAAAIGLAGAAIGMGLVALILLVATPPWALVGAFASEATVLAGSLLAILRPEALRFRGSGAGAKTWAPARRAGA</sequence>
<keyword evidence="5 6" id="KW-0472">Membrane</keyword>
<feature type="transmembrane region" description="Helical" evidence="6">
    <location>
        <begin position="358"/>
        <end position="379"/>
    </location>
</feature>
<dbReference type="EMBL" id="BMIQ01000005">
    <property type="protein sequence ID" value="GGE10610.1"/>
    <property type="molecule type" value="Genomic_DNA"/>
</dbReference>
<feature type="transmembrane region" description="Helical" evidence="6">
    <location>
        <begin position="20"/>
        <end position="38"/>
    </location>
</feature>
<evidence type="ECO:0000313" key="7">
    <source>
        <dbReference type="EMBL" id="GGE10610.1"/>
    </source>
</evidence>
<dbReference type="RefSeq" id="WP_188910250.1">
    <property type="nucleotide sequence ID" value="NZ_BMIQ01000005.1"/>
</dbReference>
<reference evidence="7" key="2">
    <citation type="submission" date="2020-09" db="EMBL/GenBank/DDBJ databases">
        <authorList>
            <person name="Sun Q."/>
            <person name="Zhou Y."/>
        </authorList>
    </citation>
    <scope>NUCLEOTIDE SEQUENCE</scope>
    <source>
        <strain evidence="7">CGMCC 1.15367</strain>
    </source>
</reference>
<organism evidence="7 8">
    <name type="scientific">Aureimonas endophytica</name>
    <dbReference type="NCBI Taxonomy" id="2027858"/>
    <lineage>
        <taxon>Bacteria</taxon>
        <taxon>Pseudomonadati</taxon>
        <taxon>Pseudomonadota</taxon>
        <taxon>Alphaproteobacteria</taxon>
        <taxon>Hyphomicrobiales</taxon>
        <taxon>Aurantimonadaceae</taxon>
        <taxon>Aureimonas</taxon>
    </lineage>
</organism>
<evidence type="ECO:0000256" key="6">
    <source>
        <dbReference type="SAM" id="Phobius"/>
    </source>
</evidence>
<protein>
    <recommendedName>
        <fullName evidence="9">O-antigen/teichoic acid export membrane protein</fullName>
    </recommendedName>
</protein>
<dbReference type="AlphaFoldDB" id="A0A916ZSM9"/>
<evidence type="ECO:0008006" key="9">
    <source>
        <dbReference type="Google" id="ProtNLM"/>
    </source>
</evidence>
<feature type="transmembrane region" description="Helical" evidence="6">
    <location>
        <begin position="294"/>
        <end position="315"/>
    </location>
</feature>
<evidence type="ECO:0000256" key="4">
    <source>
        <dbReference type="ARBA" id="ARBA00022989"/>
    </source>
</evidence>
<dbReference type="GO" id="GO:0005886">
    <property type="term" value="C:plasma membrane"/>
    <property type="evidence" value="ECO:0007669"/>
    <property type="project" value="UniProtKB-SubCell"/>
</dbReference>
<name>A0A916ZSM9_9HYPH</name>
<comment type="caution">
    <text evidence="7">The sequence shown here is derived from an EMBL/GenBank/DDBJ whole genome shotgun (WGS) entry which is preliminary data.</text>
</comment>
<evidence type="ECO:0000256" key="3">
    <source>
        <dbReference type="ARBA" id="ARBA00022692"/>
    </source>
</evidence>
<feature type="transmembrane region" description="Helical" evidence="6">
    <location>
        <begin position="83"/>
        <end position="109"/>
    </location>
</feature>
<feature type="transmembrane region" description="Helical" evidence="6">
    <location>
        <begin position="175"/>
        <end position="194"/>
    </location>
</feature>
<keyword evidence="2" id="KW-1003">Cell membrane</keyword>
<feature type="transmembrane region" description="Helical" evidence="6">
    <location>
        <begin position="327"/>
        <end position="346"/>
    </location>
</feature>
<feature type="transmembrane region" description="Helical" evidence="6">
    <location>
        <begin position="385"/>
        <end position="406"/>
    </location>
</feature>
<gene>
    <name evidence="7" type="ORF">GCM10011390_32080</name>
</gene>
<dbReference type="InterPro" id="IPR050833">
    <property type="entry name" value="Poly_Biosynth_Transport"/>
</dbReference>